<dbReference type="PANTHER" id="PTHR22726">
    <property type="entry name" value="METALLOENDOPEPTIDASE OMA1"/>
    <property type="match status" value="1"/>
</dbReference>
<dbReference type="OrthoDB" id="9810445at2"/>
<dbReference type="GO" id="GO:0046872">
    <property type="term" value="F:metal ion binding"/>
    <property type="evidence" value="ECO:0007669"/>
    <property type="project" value="UniProtKB-KW"/>
</dbReference>
<organism evidence="8 9">
    <name type="scientific">Pleionea mediterranea</name>
    <dbReference type="NCBI Taxonomy" id="523701"/>
    <lineage>
        <taxon>Bacteria</taxon>
        <taxon>Pseudomonadati</taxon>
        <taxon>Pseudomonadota</taxon>
        <taxon>Gammaproteobacteria</taxon>
        <taxon>Oceanospirillales</taxon>
        <taxon>Pleioneaceae</taxon>
        <taxon>Pleionea</taxon>
    </lineage>
</organism>
<evidence type="ECO:0000256" key="6">
    <source>
        <dbReference type="RuleBase" id="RU003983"/>
    </source>
</evidence>
<dbReference type="InterPro" id="IPR051156">
    <property type="entry name" value="Mito/Outer_Membr_Metalloprot"/>
</dbReference>
<evidence type="ECO:0000256" key="3">
    <source>
        <dbReference type="ARBA" id="ARBA00022801"/>
    </source>
</evidence>
<comment type="caution">
    <text evidence="8">The sequence shown here is derived from an EMBL/GenBank/DDBJ whole genome shotgun (WGS) entry which is preliminary data.</text>
</comment>
<dbReference type="Pfam" id="PF01435">
    <property type="entry name" value="Peptidase_M48"/>
    <property type="match status" value="1"/>
</dbReference>
<dbReference type="Gene3D" id="3.30.2010.10">
    <property type="entry name" value="Metalloproteases ('zincins'), catalytic domain"/>
    <property type="match status" value="1"/>
</dbReference>
<keyword evidence="5 6" id="KW-0482">Metalloprotease</keyword>
<keyword evidence="4 6" id="KW-0862">Zinc</keyword>
<evidence type="ECO:0000256" key="5">
    <source>
        <dbReference type="ARBA" id="ARBA00023049"/>
    </source>
</evidence>
<feature type="domain" description="Peptidase M48" evidence="7">
    <location>
        <begin position="76"/>
        <end position="270"/>
    </location>
</feature>
<keyword evidence="1 6" id="KW-0645">Protease</keyword>
<keyword evidence="2" id="KW-0479">Metal-binding</keyword>
<name>A0A316G0T4_9GAMM</name>
<keyword evidence="9" id="KW-1185">Reference proteome</keyword>
<dbReference type="RefSeq" id="WP_109761574.1">
    <property type="nucleotide sequence ID" value="NZ_QGGU01000001.1"/>
</dbReference>
<dbReference type="PROSITE" id="PS51257">
    <property type="entry name" value="PROKAR_LIPOPROTEIN"/>
    <property type="match status" value="1"/>
</dbReference>
<protein>
    <submittedName>
        <fullName evidence="8">Peptidase M48-like protein</fullName>
    </submittedName>
</protein>
<dbReference type="GO" id="GO:0051603">
    <property type="term" value="P:proteolysis involved in protein catabolic process"/>
    <property type="evidence" value="ECO:0007669"/>
    <property type="project" value="TreeGrafter"/>
</dbReference>
<dbReference type="GO" id="GO:0016020">
    <property type="term" value="C:membrane"/>
    <property type="evidence" value="ECO:0007669"/>
    <property type="project" value="TreeGrafter"/>
</dbReference>
<comment type="similarity">
    <text evidence="6">Belongs to the peptidase M48 family.</text>
</comment>
<evidence type="ECO:0000259" key="7">
    <source>
        <dbReference type="Pfam" id="PF01435"/>
    </source>
</evidence>
<dbReference type="EMBL" id="QGGU01000001">
    <property type="protein sequence ID" value="PWK54459.1"/>
    <property type="molecule type" value="Genomic_DNA"/>
</dbReference>
<reference evidence="8 9" key="1">
    <citation type="submission" date="2018-05" db="EMBL/GenBank/DDBJ databases">
        <title>Genomic Encyclopedia of Type Strains, Phase IV (KMG-IV): sequencing the most valuable type-strain genomes for metagenomic binning, comparative biology and taxonomic classification.</title>
        <authorList>
            <person name="Goeker M."/>
        </authorList>
    </citation>
    <scope>NUCLEOTIDE SEQUENCE [LARGE SCALE GENOMIC DNA]</scope>
    <source>
        <strain evidence="8 9">DSM 25350</strain>
    </source>
</reference>
<dbReference type="AlphaFoldDB" id="A0A316G0T4"/>
<evidence type="ECO:0000313" key="9">
    <source>
        <dbReference type="Proteomes" id="UP000245790"/>
    </source>
</evidence>
<dbReference type="Proteomes" id="UP000245790">
    <property type="component" value="Unassembled WGS sequence"/>
</dbReference>
<comment type="cofactor">
    <cofactor evidence="6">
        <name>Zn(2+)</name>
        <dbReference type="ChEBI" id="CHEBI:29105"/>
    </cofactor>
    <text evidence="6">Binds 1 zinc ion per subunit.</text>
</comment>
<keyword evidence="3 6" id="KW-0378">Hydrolase</keyword>
<proteinExistence type="inferred from homology"/>
<evidence type="ECO:0000256" key="2">
    <source>
        <dbReference type="ARBA" id="ARBA00022723"/>
    </source>
</evidence>
<evidence type="ECO:0000313" key="8">
    <source>
        <dbReference type="EMBL" id="PWK54459.1"/>
    </source>
</evidence>
<dbReference type="InterPro" id="IPR001915">
    <property type="entry name" value="Peptidase_M48"/>
</dbReference>
<evidence type="ECO:0000256" key="4">
    <source>
        <dbReference type="ARBA" id="ARBA00022833"/>
    </source>
</evidence>
<dbReference type="GO" id="GO:0004222">
    <property type="term" value="F:metalloendopeptidase activity"/>
    <property type="evidence" value="ECO:0007669"/>
    <property type="project" value="InterPro"/>
</dbReference>
<sequence length="292" mass="32119">MSLYRLSACALLLLLLLTIAGCKTMMINGVDLGRAVSFGEKVLTSNKVTLEQEQSMGAQMSAIVLGSAPLLDDSAMQQYVNRVGRWVALQSERPDIQWQFGIIDTSSINAFAMPGGYILVTHGMLKLLRSEAELAAVLAHEIAHVTDKHYLMALEKNNALSLVSDLAFLASDVYRARKPAAIGDDFYRNRAVAEKLINTTADLYSKGLEREDEFMADSHAVTLLARAGYDHYALAQVLQLLTALNPEDSSLQLLFNSHPLPDDRLLAVEQTYQAHTIKPGLALAERFNKAVR</sequence>
<evidence type="ECO:0000256" key="1">
    <source>
        <dbReference type="ARBA" id="ARBA00022670"/>
    </source>
</evidence>
<accession>A0A316G0T4</accession>
<gene>
    <name evidence="8" type="ORF">C8D97_101307</name>
</gene>
<dbReference type="PANTHER" id="PTHR22726:SF1">
    <property type="entry name" value="METALLOENDOPEPTIDASE OMA1, MITOCHONDRIAL"/>
    <property type="match status" value="1"/>
</dbReference>